<protein>
    <submittedName>
        <fullName evidence="2">Uncharacterized protein</fullName>
    </submittedName>
</protein>
<sequence>MRIEKRRFYWSSKEICYKYLHTYLVTFDTTSSKLFFITLGTIDFLFTRNEALSTDGYLANTAAKAFFMPLSGFVFHFFSSYNKRQTLFKYPTSILQSKAYILYLSLKKRYQNPLSSFKDFSIHRHITTEREKATFR</sequence>
<keyword evidence="1" id="KW-1133">Transmembrane helix</keyword>
<dbReference type="AlphaFoldDB" id="A0A833PAA2"/>
<keyword evidence="1" id="KW-0812">Transmembrane</keyword>
<keyword evidence="1" id="KW-0472">Membrane</keyword>
<dbReference type="EMBL" id="WNDP01000266">
    <property type="protein sequence ID" value="KAF1012333.1"/>
    <property type="molecule type" value="Genomic_DNA"/>
</dbReference>
<dbReference type="Proteomes" id="UP000490535">
    <property type="component" value="Unassembled WGS sequence"/>
</dbReference>
<accession>A0A833PAA2</accession>
<proteinExistence type="predicted"/>
<evidence type="ECO:0000256" key="1">
    <source>
        <dbReference type="SAM" id="Phobius"/>
    </source>
</evidence>
<comment type="caution">
    <text evidence="2">The sequence shown here is derived from an EMBL/GenBank/DDBJ whole genome shotgun (WGS) entry which is preliminary data.</text>
</comment>
<gene>
    <name evidence="2" type="ORF">GAK29_04868</name>
</gene>
<evidence type="ECO:0000313" key="3">
    <source>
        <dbReference type="Proteomes" id="UP000490535"/>
    </source>
</evidence>
<organism evidence="2 3">
    <name type="scientific">Acinetobacter bereziniae</name>
    <name type="common">Acinetobacter genomosp. 10</name>
    <dbReference type="NCBI Taxonomy" id="106648"/>
    <lineage>
        <taxon>Bacteria</taxon>
        <taxon>Pseudomonadati</taxon>
        <taxon>Pseudomonadota</taxon>
        <taxon>Gammaproteobacteria</taxon>
        <taxon>Moraxellales</taxon>
        <taxon>Moraxellaceae</taxon>
        <taxon>Acinetobacter</taxon>
    </lineage>
</organism>
<name>A0A833PAA2_ACIBZ</name>
<reference evidence="3" key="1">
    <citation type="journal article" date="2020" name="MBio">
        <title>Horizontal gene transfer to a defensive symbiont with a reduced genome amongst a multipartite beetle microbiome.</title>
        <authorList>
            <person name="Waterworth S.C."/>
            <person name="Florez L.V."/>
            <person name="Rees E.R."/>
            <person name="Hertweck C."/>
            <person name="Kaltenpoth M."/>
            <person name="Kwan J.C."/>
        </authorList>
    </citation>
    <scope>NUCLEOTIDE SEQUENCE [LARGE SCALE GENOMIC DNA]</scope>
</reference>
<feature type="transmembrane region" description="Helical" evidence="1">
    <location>
        <begin position="62"/>
        <end position="81"/>
    </location>
</feature>
<feature type="transmembrane region" description="Helical" evidence="1">
    <location>
        <begin position="20"/>
        <end position="42"/>
    </location>
</feature>
<evidence type="ECO:0000313" key="2">
    <source>
        <dbReference type="EMBL" id="KAF1012333.1"/>
    </source>
</evidence>